<proteinExistence type="inferred from homology"/>
<keyword evidence="13" id="KW-1185">Reference proteome</keyword>
<feature type="compositionally biased region" description="Basic and acidic residues" evidence="7">
    <location>
        <begin position="347"/>
        <end position="365"/>
    </location>
</feature>
<dbReference type="EMBL" id="BAABJY010000001">
    <property type="protein sequence ID" value="GAA4858882.1"/>
    <property type="molecule type" value="Genomic_DNA"/>
</dbReference>
<keyword evidence="6 8" id="KW-0472">Membrane</keyword>
<organism evidence="12 13">
    <name type="scientific">Luteimonas vadosa</name>
    <dbReference type="NCBI Taxonomy" id="1165507"/>
    <lineage>
        <taxon>Bacteria</taxon>
        <taxon>Pseudomonadati</taxon>
        <taxon>Pseudomonadota</taxon>
        <taxon>Gammaproteobacteria</taxon>
        <taxon>Lysobacterales</taxon>
        <taxon>Lysobacteraceae</taxon>
        <taxon>Luteimonas</taxon>
    </lineage>
</organism>
<dbReference type="Pfam" id="PF00924">
    <property type="entry name" value="MS_channel_2nd"/>
    <property type="match status" value="1"/>
</dbReference>
<dbReference type="InterPro" id="IPR052702">
    <property type="entry name" value="MscS-like_channel"/>
</dbReference>
<dbReference type="InterPro" id="IPR011014">
    <property type="entry name" value="MscS_channel_TM-2"/>
</dbReference>
<feature type="domain" description="Mechanosensitive ion channel MscS C-terminal" evidence="10">
    <location>
        <begin position="208"/>
        <end position="295"/>
    </location>
</feature>
<feature type="transmembrane region" description="Helical" evidence="8">
    <location>
        <begin position="91"/>
        <end position="110"/>
    </location>
</feature>
<evidence type="ECO:0000259" key="9">
    <source>
        <dbReference type="Pfam" id="PF00924"/>
    </source>
</evidence>
<dbReference type="SUPFAM" id="SSF82861">
    <property type="entry name" value="Mechanosensitive channel protein MscS (YggB), transmembrane region"/>
    <property type="match status" value="1"/>
</dbReference>
<dbReference type="RefSeq" id="WP_345294240.1">
    <property type="nucleotide sequence ID" value="NZ_BAABJY010000001.1"/>
</dbReference>
<evidence type="ECO:0000313" key="13">
    <source>
        <dbReference type="Proteomes" id="UP001501323"/>
    </source>
</evidence>
<evidence type="ECO:0000256" key="7">
    <source>
        <dbReference type="SAM" id="MobiDB-lite"/>
    </source>
</evidence>
<evidence type="ECO:0000259" key="11">
    <source>
        <dbReference type="Pfam" id="PF21088"/>
    </source>
</evidence>
<keyword evidence="5 8" id="KW-1133">Transmembrane helix</keyword>
<dbReference type="InterPro" id="IPR049142">
    <property type="entry name" value="MS_channel_1st"/>
</dbReference>
<evidence type="ECO:0000259" key="10">
    <source>
        <dbReference type="Pfam" id="PF21082"/>
    </source>
</evidence>
<protein>
    <submittedName>
        <fullName evidence="12">Mechanosensitive ion channel</fullName>
    </submittedName>
</protein>
<dbReference type="Pfam" id="PF21088">
    <property type="entry name" value="MS_channel_1st"/>
    <property type="match status" value="1"/>
</dbReference>
<sequence length="378" mass="40548">MLQENIGESLDKAGDSLERAGERGVEGVQSLLEQQLLTVSGVEITVGGVVFAAIALLLTWGISVLARRAIKRYGGNNKKANQAALYTVSRIVHYSLLVVGLLIALSLLGFPASKFAVFAGAIGVGLGFGLQAIFSNFISGLILLFDKSLKVGDFVELESGVHGEVRDIKIRATTIVTNDNIDILVPNSEFVTGRVVNWTHRDISRRLRVPFGVAYGSDKELVKRAGLEAACEVPFTLSKEGPRKPQVWLSEFGDSSLNFELVVWLTPDATKRPSAVTAAYNWAIHSALQKYDIEIPFPQQDVHVRSLFGLSEAAALHALKLDVEAIDRTAAERKAGAGESSNDAVEDVQRGIEADAARAAEEASAARRAAGKGGKQAE</sequence>
<evidence type="ECO:0000256" key="5">
    <source>
        <dbReference type="ARBA" id="ARBA00022989"/>
    </source>
</evidence>
<keyword evidence="4 8" id="KW-0812">Transmembrane</keyword>
<dbReference type="InterPro" id="IPR011066">
    <property type="entry name" value="MscS_channel_C_sf"/>
</dbReference>
<dbReference type="SUPFAM" id="SSF50182">
    <property type="entry name" value="Sm-like ribonucleoproteins"/>
    <property type="match status" value="1"/>
</dbReference>
<dbReference type="PANTHER" id="PTHR30347:SF1">
    <property type="entry name" value="MECHANOSENSITIVE CHANNEL MSCK"/>
    <property type="match status" value="1"/>
</dbReference>
<dbReference type="Gene3D" id="2.30.30.60">
    <property type="match status" value="1"/>
</dbReference>
<evidence type="ECO:0000256" key="1">
    <source>
        <dbReference type="ARBA" id="ARBA00004651"/>
    </source>
</evidence>
<comment type="similarity">
    <text evidence="2">Belongs to the MscS (TC 1.A.23) family.</text>
</comment>
<evidence type="ECO:0000256" key="4">
    <source>
        <dbReference type="ARBA" id="ARBA00022692"/>
    </source>
</evidence>
<dbReference type="InterPro" id="IPR010920">
    <property type="entry name" value="LSM_dom_sf"/>
</dbReference>
<evidence type="ECO:0000256" key="3">
    <source>
        <dbReference type="ARBA" id="ARBA00022475"/>
    </source>
</evidence>
<evidence type="ECO:0000256" key="8">
    <source>
        <dbReference type="SAM" id="Phobius"/>
    </source>
</evidence>
<gene>
    <name evidence="12" type="ORF">GCM10023332_08490</name>
</gene>
<feature type="domain" description="Mechanosensitive ion channel MscS" evidence="9">
    <location>
        <begin position="133"/>
        <end position="200"/>
    </location>
</feature>
<dbReference type="PANTHER" id="PTHR30347">
    <property type="entry name" value="POTASSIUM CHANNEL RELATED"/>
    <property type="match status" value="1"/>
</dbReference>
<comment type="subcellular location">
    <subcellularLocation>
        <location evidence="1">Cell membrane</location>
        <topology evidence="1">Multi-pass membrane protein</topology>
    </subcellularLocation>
</comment>
<comment type="caution">
    <text evidence="12">The sequence shown here is derived from an EMBL/GenBank/DDBJ whole genome shotgun (WGS) entry which is preliminary data.</text>
</comment>
<feature type="region of interest" description="Disordered" evidence="7">
    <location>
        <begin position="332"/>
        <end position="378"/>
    </location>
</feature>
<feature type="transmembrane region" description="Helical" evidence="8">
    <location>
        <begin position="44"/>
        <end position="70"/>
    </location>
</feature>
<feature type="transmembrane region" description="Helical" evidence="8">
    <location>
        <begin position="116"/>
        <end position="145"/>
    </location>
</feature>
<evidence type="ECO:0000256" key="2">
    <source>
        <dbReference type="ARBA" id="ARBA00008017"/>
    </source>
</evidence>
<reference evidence="13" key="1">
    <citation type="journal article" date="2019" name="Int. J. Syst. Evol. Microbiol.">
        <title>The Global Catalogue of Microorganisms (GCM) 10K type strain sequencing project: providing services to taxonomists for standard genome sequencing and annotation.</title>
        <authorList>
            <consortium name="The Broad Institute Genomics Platform"/>
            <consortium name="The Broad Institute Genome Sequencing Center for Infectious Disease"/>
            <person name="Wu L."/>
            <person name="Ma J."/>
        </authorList>
    </citation>
    <scope>NUCLEOTIDE SEQUENCE [LARGE SCALE GENOMIC DNA]</scope>
    <source>
        <strain evidence="13">JCM 18392</strain>
    </source>
</reference>
<evidence type="ECO:0000256" key="6">
    <source>
        <dbReference type="ARBA" id="ARBA00023136"/>
    </source>
</evidence>
<name>A0ABP9DSZ9_9GAMM</name>
<evidence type="ECO:0000313" key="12">
    <source>
        <dbReference type="EMBL" id="GAA4858882.1"/>
    </source>
</evidence>
<dbReference type="InterPro" id="IPR023408">
    <property type="entry name" value="MscS_beta-dom_sf"/>
</dbReference>
<dbReference type="InterPro" id="IPR049278">
    <property type="entry name" value="MS_channel_C"/>
</dbReference>
<dbReference type="Gene3D" id="3.30.70.100">
    <property type="match status" value="1"/>
</dbReference>
<dbReference type="Gene3D" id="1.10.287.1260">
    <property type="match status" value="1"/>
</dbReference>
<keyword evidence="3" id="KW-1003">Cell membrane</keyword>
<dbReference type="Pfam" id="PF21082">
    <property type="entry name" value="MS_channel_3rd"/>
    <property type="match status" value="1"/>
</dbReference>
<feature type="domain" description="Mechanosensitive ion channel transmembrane helices 2/3" evidence="11">
    <location>
        <begin position="91"/>
        <end position="131"/>
    </location>
</feature>
<dbReference type="SUPFAM" id="SSF82689">
    <property type="entry name" value="Mechanosensitive channel protein MscS (YggB), C-terminal domain"/>
    <property type="match status" value="1"/>
</dbReference>
<dbReference type="Proteomes" id="UP001501323">
    <property type="component" value="Unassembled WGS sequence"/>
</dbReference>
<accession>A0ABP9DSZ9</accession>
<dbReference type="InterPro" id="IPR006685">
    <property type="entry name" value="MscS_channel_2nd"/>
</dbReference>